<evidence type="ECO:0000313" key="1">
    <source>
        <dbReference type="EMBL" id="PMD12105.1"/>
    </source>
</evidence>
<evidence type="ECO:0000313" key="2">
    <source>
        <dbReference type="Proteomes" id="UP000235672"/>
    </source>
</evidence>
<keyword evidence="2" id="KW-1185">Reference proteome</keyword>
<dbReference type="Proteomes" id="UP000235672">
    <property type="component" value="Unassembled WGS sequence"/>
</dbReference>
<protein>
    <submittedName>
        <fullName evidence="1">Uncharacterized protein</fullName>
    </submittedName>
</protein>
<dbReference type="AlphaFoldDB" id="A0A2J6PDI5"/>
<dbReference type="EMBL" id="KZ613566">
    <property type="protein sequence ID" value="PMD12105.1"/>
    <property type="molecule type" value="Genomic_DNA"/>
</dbReference>
<gene>
    <name evidence="1" type="ORF">NA56DRAFT_38198</name>
</gene>
<name>A0A2J6PDI5_9HELO</name>
<accession>A0A2J6PDI5</accession>
<dbReference type="OrthoDB" id="3559235at2759"/>
<reference evidence="1 2" key="1">
    <citation type="submission" date="2016-05" db="EMBL/GenBank/DDBJ databases">
        <title>A degradative enzymes factory behind the ericoid mycorrhizal symbiosis.</title>
        <authorList>
            <consortium name="DOE Joint Genome Institute"/>
            <person name="Martino E."/>
            <person name="Morin E."/>
            <person name="Grelet G."/>
            <person name="Kuo A."/>
            <person name="Kohler A."/>
            <person name="Daghino S."/>
            <person name="Barry K."/>
            <person name="Choi C."/>
            <person name="Cichocki N."/>
            <person name="Clum A."/>
            <person name="Copeland A."/>
            <person name="Hainaut M."/>
            <person name="Haridas S."/>
            <person name="Labutti K."/>
            <person name="Lindquist E."/>
            <person name="Lipzen A."/>
            <person name="Khouja H.-R."/>
            <person name="Murat C."/>
            <person name="Ohm R."/>
            <person name="Olson A."/>
            <person name="Spatafora J."/>
            <person name="Veneault-Fourrey C."/>
            <person name="Henrissat B."/>
            <person name="Grigoriev I."/>
            <person name="Martin F."/>
            <person name="Perotto S."/>
        </authorList>
    </citation>
    <scope>NUCLEOTIDE SEQUENCE [LARGE SCALE GENOMIC DNA]</scope>
    <source>
        <strain evidence="1 2">UAMH 7357</strain>
    </source>
</reference>
<sequence>MAEVLGVASSVAQLLEGAISLLKRVRKAYERHQNLTAALDKHALEIETINTLVFTIDNENALQTAVVIAELDKLYAVGVKLVRCLEELDSGKKGTVRLLAHQLVHGTKDEETLADIMRDLDRAKADLSLRVQLANVGLTCMVHDTVLANFKVINRMDRLLAGVFRKSHGLKLAGLLKDMDIQDDNLVPLSKADIAFLGRDITGEIGSDGALGDGTMNRIIVGNTAQDSAVQLLGPVGIDLWEDVRVSIENNTASGHATQIVYPTDFATFKYLLDHQEKMAALETGWS</sequence>
<organism evidence="1 2">
    <name type="scientific">Hyaloscypha hepaticicola</name>
    <dbReference type="NCBI Taxonomy" id="2082293"/>
    <lineage>
        <taxon>Eukaryota</taxon>
        <taxon>Fungi</taxon>
        <taxon>Dikarya</taxon>
        <taxon>Ascomycota</taxon>
        <taxon>Pezizomycotina</taxon>
        <taxon>Leotiomycetes</taxon>
        <taxon>Helotiales</taxon>
        <taxon>Hyaloscyphaceae</taxon>
        <taxon>Hyaloscypha</taxon>
    </lineage>
</organism>
<proteinExistence type="predicted"/>